<proteinExistence type="predicted"/>
<sequence>MKRTITIAPINREKGTTVILHGKYYNEKIKETVNILTTGDVIFGECKDRQKTKNIPITDQNPEFIFTWDDKTDVKGIMEAKAWSKSSEIDCPGNDNLVRAMFKMVDKTEKVTIDVKLIKNKGRVYNIVNNMPTKEMRDIAFFVGLNPIHESPDEIFLKLIDFQDGELMKDPTKFLDNVTTPDMNYIVIAKKAILYDVIQTKDKQYYINTELIGSSFVDVLAYCKSNRQQFEGYIMKEVEKLDVLPIDIDYDKP</sequence>
<evidence type="ECO:0000313" key="1">
    <source>
        <dbReference type="EMBL" id="KKM19603.1"/>
    </source>
</evidence>
<comment type="caution">
    <text evidence="1">The sequence shown here is derived from an EMBL/GenBank/DDBJ whole genome shotgun (WGS) entry which is preliminary data.</text>
</comment>
<dbReference type="EMBL" id="LAZR01013949">
    <property type="protein sequence ID" value="KKM19603.1"/>
    <property type="molecule type" value="Genomic_DNA"/>
</dbReference>
<name>A0A0F9KBY7_9ZZZZ</name>
<organism evidence="1">
    <name type="scientific">marine sediment metagenome</name>
    <dbReference type="NCBI Taxonomy" id="412755"/>
    <lineage>
        <taxon>unclassified sequences</taxon>
        <taxon>metagenomes</taxon>
        <taxon>ecological metagenomes</taxon>
    </lineage>
</organism>
<reference evidence="1" key="1">
    <citation type="journal article" date="2015" name="Nature">
        <title>Complex archaea that bridge the gap between prokaryotes and eukaryotes.</title>
        <authorList>
            <person name="Spang A."/>
            <person name="Saw J.H."/>
            <person name="Jorgensen S.L."/>
            <person name="Zaremba-Niedzwiedzka K."/>
            <person name="Martijn J."/>
            <person name="Lind A.E."/>
            <person name="van Eijk R."/>
            <person name="Schleper C."/>
            <person name="Guy L."/>
            <person name="Ettema T.J."/>
        </authorList>
    </citation>
    <scope>NUCLEOTIDE SEQUENCE</scope>
</reference>
<accession>A0A0F9KBY7</accession>
<protein>
    <submittedName>
        <fullName evidence="1">Uncharacterized protein</fullName>
    </submittedName>
</protein>
<feature type="non-terminal residue" evidence="1">
    <location>
        <position position="253"/>
    </location>
</feature>
<gene>
    <name evidence="1" type="ORF">LCGC14_1653900</name>
</gene>
<dbReference type="AlphaFoldDB" id="A0A0F9KBY7"/>